<protein>
    <submittedName>
        <fullName evidence="1">Nicotinate-nucleotide pyrophosphorylase</fullName>
    </submittedName>
</protein>
<sequence>MFFIANLILKGSGNGMILLLNFKLKRLARLLYGQSHNLIALVEKKARLR</sequence>
<evidence type="ECO:0000313" key="4">
    <source>
        <dbReference type="Proteomes" id="UP000308018"/>
    </source>
</evidence>
<evidence type="ECO:0000313" key="3">
    <source>
        <dbReference type="Proteomes" id="UP000235579"/>
    </source>
</evidence>
<dbReference type="EMBL" id="MDBP01000038">
    <property type="protein sequence ID" value="PMP14626.1"/>
    <property type="molecule type" value="Genomic_DNA"/>
</dbReference>
<dbReference type="EMBL" id="SYVV01000005">
    <property type="protein sequence ID" value="TKG36226.1"/>
    <property type="molecule type" value="Genomic_DNA"/>
</dbReference>
<name>A0A2N7NI85_9VIBR</name>
<evidence type="ECO:0000313" key="1">
    <source>
        <dbReference type="EMBL" id="PMP14626.1"/>
    </source>
</evidence>
<dbReference type="Proteomes" id="UP000235579">
    <property type="component" value="Unassembled WGS sequence"/>
</dbReference>
<comment type="caution">
    <text evidence="1">The sequence shown here is derived from an EMBL/GenBank/DDBJ whole genome shotgun (WGS) entry which is preliminary data.</text>
</comment>
<proteinExistence type="predicted"/>
<accession>A0A2N7NI85</accession>
<reference evidence="2 4" key="4">
    <citation type="submission" date="2019-04" db="EMBL/GenBank/DDBJ databases">
        <title>A reverse ecology approach based on a biological definition of microbial populations.</title>
        <authorList>
            <person name="Arevalo P."/>
            <person name="Vaninsberghe D."/>
            <person name="Elsherbini J."/>
            <person name="Gore J."/>
            <person name="Polz M."/>
        </authorList>
    </citation>
    <scope>NUCLEOTIDE SEQUENCE [LARGE SCALE GENOMIC DNA]</scope>
    <source>
        <strain evidence="2 4">10N.222.45.A8</strain>
    </source>
</reference>
<dbReference type="Proteomes" id="UP000308018">
    <property type="component" value="Unassembled WGS sequence"/>
</dbReference>
<reference evidence="1" key="3">
    <citation type="journal article" date="2018" name="Nature">
        <title>A major lineage of non-tailed dsDNA viruses as unrecognized killers of marine bacteria.</title>
        <authorList>
            <person name="Kauffman K.M."/>
            <person name="Hussain F.A."/>
            <person name="Yang J."/>
            <person name="Arevalo P."/>
            <person name="Brown J.M."/>
            <person name="Chang W.K."/>
            <person name="VanInsberghe D."/>
            <person name="Elsherbini J."/>
            <person name="Sharma R.S."/>
            <person name="Cutler M.B."/>
            <person name="Kelly L."/>
            <person name="Polz M.F."/>
        </authorList>
    </citation>
    <scope>NUCLEOTIDE SEQUENCE</scope>
    <source>
        <strain evidence="1">10N.222.48.A2</strain>
    </source>
</reference>
<gene>
    <name evidence="1" type="ORF">BCS92_11400</name>
    <name evidence="2" type="ORF">FC057_05230</name>
</gene>
<evidence type="ECO:0000313" key="2">
    <source>
        <dbReference type="EMBL" id="TKG36226.1"/>
    </source>
</evidence>
<reference evidence="3" key="1">
    <citation type="submission" date="2016-07" db="EMBL/GenBank/DDBJ databases">
        <title>Nontailed viruses are major unrecognized killers of bacteria in the ocean.</title>
        <authorList>
            <person name="Kauffman K."/>
            <person name="Hussain F."/>
            <person name="Yang J."/>
            <person name="Arevalo P."/>
            <person name="Brown J."/>
            <person name="Cutler M."/>
            <person name="Kelly L."/>
            <person name="Polz M.F."/>
        </authorList>
    </citation>
    <scope>NUCLEOTIDE SEQUENCE [LARGE SCALE GENOMIC DNA]</scope>
    <source>
        <strain evidence="3">10N.222.48.A2</strain>
    </source>
</reference>
<dbReference type="AlphaFoldDB" id="A0A2N7NI85"/>
<reference evidence="1" key="2">
    <citation type="submission" date="2016-07" db="EMBL/GenBank/DDBJ databases">
        <authorList>
            <person name="Wan K."/>
            <person name="Booth B."/>
            <person name="Spirohn K."/>
            <person name="Hao T."/>
            <person name="Hu Y."/>
            <person name="Calderwood M."/>
            <person name="Hill D."/>
            <person name="Mohr S."/>
            <person name="Vidal M."/>
            <person name="Celniker S."/>
            <person name="Perrimon N."/>
        </authorList>
    </citation>
    <scope>NUCLEOTIDE SEQUENCE</scope>
    <source>
        <strain evidence="1">10N.222.48.A2</strain>
    </source>
</reference>
<organism evidence="1 3">
    <name type="scientific">Vibrio tasmaniensis</name>
    <dbReference type="NCBI Taxonomy" id="212663"/>
    <lineage>
        <taxon>Bacteria</taxon>
        <taxon>Pseudomonadati</taxon>
        <taxon>Pseudomonadota</taxon>
        <taxon>Gammaproteobacteria</taxon>
        <taxon>Vibrionales</taxon>
        <taxon>Vibrionaceae</taxon>
        <taxon>Vibrio</taxon>
    </lineage>
</organism>